<reference evidence="1" key="1">
    <citation type="journal article" date="2021" name="PeerJ">
        <title>Extensive microbial diversity within the chicken gut microbiome revealed by metagenomics and culture.</title>
        <authorList>
            <person name="Gilroy R."/>
            <person name="Ravi A."/>
            <person name="Getino M."/>
            <person name="Pursley I."/>
            <person name="Horton D.L."/>
            <person name="Alikhan N.F."/>
            <person name="Baker D."/>
            <person name="Gharbi K."/>
            <person name="Hall N."/>
            <person name="Watson M."/>
            <person name="Adriaenssens E.M."/>
            <person name="Foster-Nyarko E."/>
            <person name="Jarju S."/>
            <person name="Secka A."/>
            <person name="Antonio M."/>
            <person name="Oren A."/>
            <person name="Chaudhuri R.R."/>
            <person name="La Ragione R."/>
            <person name="Hildebrand F."/>
            <person name="Pallen M.J."/>
        </authorList>
    </citation>
    <scope>NUCLEOTIDE SEQUENCE</scope>
    <source>
        <strain evidence="1">ChiGjej6B6-1540</strain>
    </source>
</reference>
<dbReference type="PANTHER" id="PTHR36452">
    <property type="entry name" value="CHROMOSOME 12, WHOLE GENOME SHOTGUN SEQUENCE"/>
    <property type="match status" value="1"/>
</dbReference>
<dbReference type="Pfam" id="PF09365">
    <property type="entry name" value="DUF2461"/>
    <property type="match status" value="1"/>
</dbReference>
<dbReference type="PIRSF" id="PIRSF028451">
    <property type="entry name" value="UCP028451"/>
    <property type="match status" value="1"/>
</dbReference>
<protein>
    <submittedName>
        <fullName evidence="1">DUF2461 domain-containing protein</fullName>
    </submittedName>
</protein>
<comment type="caution">
    <text evidence="1">The sequence shown here is derived from an EMBL/GenBank/DDBJ whole genome shotgun (WGS) entry which is preliminary data.</text>
</comment>
<dbReference type="PANTHER" id="PTHR36452:SF1">
    <property type="entry name" value="DUF2461 DOMAIN-CONTAINING PROTEIN"/>
    <property type="match status" value="1"/>
</dbReference>
<evidence type="ECO:0000313" key="1">
    <source>
        <dbReference type="EMBL" id="HIW93191.1"/>
    </source>
</evidence>
<gene>
    <name evidence="1" type="ORF">H9868_01490</name>
</gene>
<sequence>MFQGFSDATIDFMWGIRFNNERSWFEANKETYLRTFYQPMKELAQEVYERYHEAHPELDLMYKVSRIYRDARRLYGRGPYKDHLWFSLRRPDTEISDTPVLWFELEPEGWSYGMGYYSATPLTMAKFRRRLDLDPARFLKLARRLEQQDIFQLEGEDYRRPKGGCAPGLEHWYNKKRLSLMAEEKHSDVLFRHELADRLYEGFELLYPLYDYFQSLSGDPDPRD</sequence>
<name>A0A9D1RUW8_9FIRM</name>
<dbReference type="InterPro" id="IPR012808">
    <property type="entry name" value="CHP02453"/>
</dbReference>
<reference evidence="1" key="2">
    <citation type="submission" date="2021-04" db="EMBL/GenBank/DDBJ databases">
        <authorList>
            <person name="Gilroy R."/>
        </authorList>
    </citation>
    <scope>NUCLEOTIDE SEQUENCE</scope>
    <source>
        <strain evidence="1">ChiGjej6B6-1540</strain>
    </source>
</reference>
<dbReference type="EMBL" id="DXGA01000032">
    <property type="protein sequence ID" value="HIW93191.1"/>
    <property type="molecule type" value="Genomic_DNA"/>
</dbReference>
<dbReference type="Proteomes" id="UP000824192">
    <property type="component" value="Unassembled WGS sequence"/>
</dbReference>
<dbReference type="AlphaFoldDB" id="A0A9D1RUW8"/>
<dbReference type="InterPro" id="IPR015996">
    <property type="entry name" value="UCP028451"/>
</dbReference>
<organism evidence="1 2">
    <name type="scientific">Candidatus Flavonifractor merdipullorum</name>
    <dbReference type="NCBI Taxonomy" id="2838590"/>
    <lineage>
        <taxon>Bacteria</taxon>
        <taxon>Bacillati</taxon>
        <taxon>Bacillota</taxon>
        <taxon>Clostridia</taxon>
        <taxon>Eubacteriales</taxon>
        <taxon>Oscillospiraceae</taxon>
        <taxon>Flavonifractor</taxon>
    </lineage>
</organism>
<evidence type="ECO:0000313" key="2">
    <source>
        <dbReference type="Proteomes" id="UP000824192"/>
    </source>
</evidence>
<accession>A0A9D1RUW8</accession>
<proteinExistence type="predicted"/>